<accession>A0A1B2HEU1</accession>
<dbReference type="AlphaFoldDB" id="A0A1B2HEU1"/>
<protein>
    <submittedName>
        <fullName evidence="1">Uncharacterized protein</fullName>
    </submittedName>
</protein>
<reference evidence="1 2" key="1">
    <citation type="submission" date="2016-07" db="EMBL/GenBank/DDBJ databases">
        <title>Complete genome sequence of the Lentzea guizhouensis DHS C013.</title>
        <authorList>
            <person name="Cao C."/>
        </authorList>
    </citation>
    <scope>NUCLEOTIDE SEQUENCE [LARGE SCALE GENOMIC DNA]</scope>
    <source>
        <strain evidence="1 2">DHS C013</strain>
    </source>
</reference>
<name>A0A1B2HEU1_9PSEU</name>
<dbReference type="EMBL" id="CP016793">
    <property type="protein sequence ID" value="ANZ36245.1"/>
    <property type="molecule type" value="Genomic_DNA"/>
</dbReference>
<evidence type="ECO:0000313" key="2">
    <source>
        <dbReference type="Proteomes" id="UP000093053"/>
    </source>
</evidence>
<keyword evidence="2" id="KW-1185">Reference proteome</keyword>
<dbReference type="STRING" id="1586287.BBK82_09400"/>
<dbReference type="OrthoDB" id="3700083at2"/>
<dbReference type="KEGG" id="led:BBK82_09400"/>
<dbReference type="Proteomes" id="UP000093053">
    <property type="component" value="Chromosome"/>
</dbReference>
<proteinExistence type="predicted"/>
<sequence length="107" mass="11346">MTSVHPLVGPVSRLASPAAAQRSYLESIGTAPSADELALEFDDLRHRFGDFGAEAGVLIGRIDALLDAMSGPNPVWRVDALATAPQWAELRVLAAELLPMLDDPPAD</sequence>
<gene>
    <name evidence="1" type="ORF">BBK82_09400</name>
</gene>
<dbReference type="RefSeq" id="WP_065914650.1">
    <property type="nucleotide sequence ID" value="NZ_CP016793.1"/>
</dbReference>
<organism evidence="1 2">
    <name type="scientific">Lentzea guizhouensis</name>
    <dbReference type="NCBI Taxonomy" id="1586287"/>
    <lineage>
        <taxon>Bacteria</taxon>
        <taxon>Bacillati</taxon>
        <taxon>Actinomycetota</taxon>
        <taxon>Actinomycetes</taxon>
        <taxon>Pseudonocardiales</taxon>
        <taxon>Pseudonocardiaceae</taxon>
        <taxon>Lentzea</taxon>
    </lineage>
</organism>
<evidence type="ECO:0000313" key="1">
    <source>
        <dbReference type="EMBL" id="ANZ36245.1"/>
    </source>
</evidence>